<sequence>MDVLSDVFKSLHLESNIFARPRFLSPWGLYQPKSVFAAFHFITRGNCYLKLDGESQFRSLKEGDFVLLPQGAGHVITDSPNTPVEDMEVVFGNKSAEEIEEMVIGGYGVESRIICGAFNYERGEAHPLLSNLPPLIHIQGQSMDGGNWIGSTLNLVASEVFSRRPGSEEIVTRMLDVLFVQIIRSCIESVSDKNEGWLAGLQDAQIGRALAWIHRQFAFSWTVESLAQKAGMSRSAFSARFSELVGDSPVQYLNKWRIQKAIALFRDTDQSLRSIGYEVGYQSEEVFSRTFKRILHTTPGAYRKQLLQRLA</sequence>
<dbReference type="GO" id="GO:0003700">
    <property type="term" value="F:DNA-binding transcription factor activity"/>
    <property type="evidence" value="ECO:0007669"/>
    <property type="project" value="InterPro"/>
</dbReference>
<name>A0A2A4SPA4_9DELT</name>
<dbReference type="InterPro" id="IPR018060">
    <property type="entry name" value="HTH_AraC"/>
</dbReference>
<dbReference type="SMART" id="SM00342">
    <property type="entry name" value="HTH_ARAC"/>
    <property type="match status" value="1"/>
</dbReference>
<dbReference type="Pfam" id="PF12833">
    <property type="entry name" value="HTH_18"/>
    <property type="match status" value="1"/>
</dbReference>
<dbReference type="Gene3D" id="2.60.120.10">
    <property type="entry name" value="Jelly Rolls"/>
    <property type="match status" value="1"/>
</dbReference>
<evidence type="ECO:0000256" key="3">
    <source>
        <dbReference type="ARBA" id="ARBA00023163"/>
    </source>
</evidence>
<keyword evidence="2" id="KW-0238">DNA-binding</keyword>
<reference evidence="6" key="1">
    <citation type="submission" date="2017-08" db="EMBL/GenBank/DDBJ databases">
        <title>A dynamic microbial community with high functional redundancy inhabits the cold, oxic subseafloor aquifer.</title>
        <authorList>
            <person name="Tully B.J."/>
            <person name="Wheat C.G."/>
            <person name="Glazer B.T."/>
            <person name="Huber J.A."/>
        </authorList>
    </citation>
    <scope>NUCLEOTIDE SEQUENCE [LARGE SCALE GENOMIC DNA]</scope>
</reference>
<dbReference type="Gene3D" id="1.10.10.60">
    <property type="entry name" value="Homeodomain-like"/>
    <property type="match status" value="2"/>
</dbReference>
<dbReference type="PANTHER" id="PTHR46796:SF7">
    <property type="entry name" value="ARAC FAMILY TRANSCRIPTIONAL REGULATOR"/>
    <property type="match status" value="1"/>
</dbReference>
<evidence type="ECO:0000259" key="4">
    <source>
        <dbReference type="PROSITE" id="PS01124"/>
    </source>
</evidence>
<feature type="domain" description="HTH araC/xylS-type" evidence="4">
    <location>
        <begin position="207"/>
        <end position="305"/>
    </location>
</feature>
<dbReference type="Proteomes" id="UP000218113">
    <property type="component" value="Unassembled WGS sequence"/>
</dbReference>
<dbReference type="InterPro" id="IPR050204">
    <property type="entry name" value="AraC_XylS_family_regulators"/>
</dbReference>
<dbReference type="PANTHER" id="PTHR46796">
    <property type="entry name" value="HTH-TYPE TRANSCRIPTIONAL ACTIVATOR RHAS-RELATED"/>
    <property type="match status" value="1"/>
</dbReference>
<dbReference type="SUPFAM" id="SSF51182">
    <property type="entry name" value="RmlC-like cupins"/>
    <property type="match status" value="1"/>
</dbReference>
<comment type="caution">
    <text evidence="5">The sequence shown here is derived from an EMBL/GenBank/DDBJ whole genome shotgun (WGS) entry which is preliminary data.</text>
</comment>
<dbReference type="InterPro" id="IPR011051">
    <property type="entry name" value="RmlC_Cupin_sf"/>
</dbReference>
<evidence type="ECO:0000313" key="6">
    <source>
        <dbReference type="Proteomes" id="UP000218113"/>
    </source>
</evidence>
<protein>
    <recommendedName>
        <fullName evidence="4">HTH araC/xylS-type domain-containing protein</fullName>
    </recommendedName>
</protein>
<evidence type="ECO:0000313" key="5">
    <source>
        <dbReference type="EMBL" id="PCI23216.1"/>
    </source>
</evidence>
<keyword evidence="1" id="KW-0805">Transcription regulation</keyword>
<gene>
    <name evidence="5" type="ORF">COB67_12995</name>
</gene>
<keyword evidence="3" id="KW-0804">Transcription</keyword>
<evidence type="ECO:0000256" key="2">
    <source>
        <dbReference type="ARBA" id="ARBA00023125"/>
    </source>
</evidence>
<evidence type="ECO:0000256" key="1">
    <source>
        <dbReference type="ARBA" id="ARBA00023015"/>
    </source>
</evidence>
<accession>A0A2A4SPA4</accession>
<dbReference type="SUPFAM" id="SSF46689">
    <property type="entry name" value="Homeodomain-like"/>
    <property type="match status" value="2"/>
</dbReference>
<organism evidence="5 6">
    <name type="scientific">SAR324 cluster bacterium</name>
    <dbReference type="NCBI Taxonomy" id="2024889"/>
    <lineage>
        <taxon>Bacteria</taxon>
        <taxon>Deltaproteobacteria</taxon>
        <taxon>SAR324 cluster</taxon>
    </lineage>
</organism>
<dbReference type="AlphaFoldDB" id="A0A2A4SPA4"/>
<dbReference type="InterPro" id="IPR032783">
    <property type="entry name" value="AraC_lig"/>
</dbReference>
<dbReference type="GO" id="GO:0043565">
    <property type="term" value="F:sequence-specific DNA binding"/>
    <property type="evidence" value="ECO:0007669"/>
    <property type="project" value="InterPro"/>
</dbReference>
<dbReference type="Pfam" id="PF12852">
    <property type="entry name" value="Cupin_6"/>
    <property type="match status" value="1"/>
</dbReference>
<dbReference type="InterPro" id="IPR009057">
    <property type="entry name" value="Homeodomain-like_sf"/>
</dbReference>
<dbReference type="InterPro" id="IPR014710">
    <property type="entry name" value="RmlC-like_jellyroll"/>
</dbReference>
<proteinExistence type="predicted"/>
<dbReference type="EMBL" id="NVSR01000149">
    <property type="protein sequence ID" value="PCI23216.1"/>
    <property type="molecule type" value="Genomic_DNA"/>
</dbReference>
<dbReference type="PROSITE" id="PS01124">
    <property type="entry name" value="HTH_ARAC_FAMILY_2"/>
    <property type="match status" value="1"/>
</dbReference>